<feature type="compositionally biased region" description="Polar residues" evidence="1">
    <location>
        <begin position="761"/>
        <end position="775"/>
    </location>
</feature>
<sequence length="944" mass="102001">MVGRESHFHDSAPTTTSPSSPARGKGVAFASNDGTRPPRPPVCGERRHAAASVGDDDSGDDELMNTLLSVSSSGHSTAMTSATTYDDRPSAETPTASPPCAHPTLSLLELVSNTASSSALPDSFDVSVSRKGAYVAVYSAANLFLIKTLELPRLWARTLQVKRKPVAIDVTEDGFLLAVLSRPSQVDLYEIHGEGHNQIKKRRTIMLVHEASSVVVSPDARILITGNKFGIEVIAIGPEVPDTLRRTLSGPAGDALEFSDDGRTLLITGYARKSDGSALFVLPGLYDGPLTEEGEPIPQPPETAWTGSVLFPETARIARQATLLPDADTGTFSELFAFNAEEDSWGIYDIACQRFTQRKMFLPDHQRWTRSEFVDDAMPAVSPNADLAAVALRIQGMTNIWIYQVPGWEWNPIEKSKSDAPIQPCFCIPIPNDNAGTLQEICVLRWVRLDANVQRLVAVGNSSIVPDESEVLGAQLGSKGVLIVLDFDKTKPLESVPPTPLKTEYDLDPLCPGEMLPEGSIDFDREVELVRTRTIAQRRAQDRNQAVTRRNSRIGSTPVQRANTSAANRHAPRPSIASDESEELTPEEAQAMFEAPYDNQQPRSQMSLARAATVAAVSPANRRHLRALPLRPLEYRRADGQRELPHESDADNWVPPPPAYTATAAAAESVSLSHPDAPPVPRLPQAHSSSSESSAPALSATVNPSQISPQPFQPFQHRQPSVSSSNVSLPISHEPEHRPSLVHPSTYPSRQSLDSTRRRQNSATRSSADQMSYNPLPTHRSPPQRLAARNPVPAHNNLDLYLPPSAPSSSPDQSVRRVSAPQVQRRPVPQSAFASMNYANTSLPMSGSTVDARMALPPLIPPTSQHVAAHQYLVSAPACANVHTSDGRSLRRQHVGGVAGSGAVMHGAAHDARVDGPSDLAALAPSDARDKGKKAKKKMACHVM</sequence>
<evidence type="ECO:0000256" key="1">
    <source>
        <dbReference type="SAM" id="MobiDB-lite"/>
    </source>
</evidence>
<reference evidence="3 4" key="1">
    <citation type="journal article" date="2012" name="PLoS Pathog.">
        <title>Diverse lifestyles and strategies of plant pathogenesis encoded in the genomes of eighteen Dothideomycetes fungi.</title>
        <authorList>
            <person name="Ohm R.A."/>
            <person name="Feau N."/>
            <person name="Henrissat B."/>
            <person name="Schoch C.L."/>
            <person name="Horwitz B.A."/>
            <person name="Barry K.W."/>
            <person name="Condon B.J."/>
            <person name="Copeland A.C."/>
            <person name="Dhillon B."/>
            <person name="Glaser F."/>
            <person name="Hesse C.N."/>
            <person name="Kosti I."/>
            <person name="LaButti K."/>
            <person name="Lindquist E.A."/>
            <person name="Lucas S."/>
            <person name="Salamov A.A."/>
            <person name="Bradshaw R.E."/>
            <person name="Ciuffetti L."/>
            <person name="Hamelin R.C."/>
            <person name="Kema G.H.J."/>
            <person name="Lawrence C."/>
            <person name="Scott J.A."/>
            <person name="Spatafora J.W."/>
            <person name="Turgeon B.G."/>
            <person name="de Wit P.J.G.M."/>
            <person name="Zhong S."/>
            <person name="Goodwin S.B."/>
            <person name="Grigoriev I.V."/>
        </authorList>
    </citation>
    <scope>NUCLEOTIDE SEQUENCE [LARGE SCALE GENOMIC DNA]</scope>
    <source>
        <strain evidence="4">28A</strain>
    </source>
</reference>
<dbReference type="AlphaFoldDB" id="R0KBF5"/>
<feature type="region of interest" description="Disordered" evidence="1">
    <location>
        <begin position="1"/>
        <end position="98"/>
    </location>
</feature>
<feature type="compositionally biased region" description="Polar residues" evidence="1">
    <location>
        <begin position="66"/>
        <end position="84"/>
    </location>
</feature>
<name>R0KBF5_EXST2</name>
<dbReference type="eggNOG" id="ENOG502QTS5">
    <property type="taxonomic scope" value="Eukaryota"/>
</dbReference>
<dbReference type="HOGENOM" id="CLU_013158_0_0_1"/>
<feature type="compositionally biased region" description="Polar residues" evidence="1">
    <location>
        <begin position="543"/>
        <end position="567"/>
    </location>
</feature>
<feature type="region of interest" description="Disordered" evidence="1">
    <location>
        <begin position="536"/>
        <end position="586"/>
    </location>
</feature>
<evidence type="ECO:0000259" key="2">
    <source>
        <dbReference type="Pfam" id="PF23749"/>
    </source>
</evidence>
<gene>
    <name evidence="3" type="ORF">SETTUDRAFT_135016</name>
</gene>
<dbReference type="EMBL" id="KB908592">
    <property type="protein sequence ID" value="EOA86714.1"/>
    <property type="molecule type" value="Genomic_DNA"/>
</dbReference>
<dbReference type="Gene3D" id="2.130.10.10">
    <property type="entry name" value="YVTN repeat-like/Quinoprotein amine dehydrogenase"/>
    <property type="match status" value="1"/>
</dbReference>
<accession>R0KBF5</accession>
<feature type="compositionally biased region" description="Basic residues" evidence="1">
    <location>
        <begin position="931"/>
        <end position="944"/>
    </location>
</feature>
<organism evidence="3 4">
    <name type="scientific">Exserohilum turcicum (strain 28A)</name>
    <name type="common">Northern leaf blight fungus</name>
    <name type="synonym">Setosphaeria turcica</name>
    <dbReference type="NCBI Taxonomy" id="671987"/>
    <lineage>
        <taxon>Eukaryota</taxon>
        <taxon>Fungi</taxon>
        <taxon>Dikarya</taxon>
        <taxon>Ascomycota</taxon>
        <taxon>Pezizomycotina</taxon>
        <taxon>Dothideomycetes</taxon>
        <taxon>Pleosporomycetidae</taxon>
        <taxon>Pleosporales</taxon>
        <taxon>Pleosporineae</taxon>
        <taxon>Pleosporaceae</taxon>
        <taxon>Exserohilum</taxon>
    </lineage>
</organism>
<feature type="region of interest" description="Disordered" evidence="1">
    <location>
        <begin position="921"/>
        <end position="944"/>
    </location>
</feature>
<feature type="region of interest" description="Disordered" evidence="1">
    <location>
        <begin position="642"/>
        <end position="828"/>
    </location>
</feature>
<dbReference type="Pfam" id="PF23749">
    <property type="entry name" value="DUF7165"/>
    <property type="match status" value="1"/>
</dbReference>
<reference evidence="3 4" key="2">
    <citation type="journal article" date="2013" name="PLoS Genet.">
        <title>Comparative genome structure, secondary metabolite, and effector coding capacity across Cochliobolus pathogens.</title>
        <authorList>
            <person name="Condon B.J."/>
            <person name="Leng Y."/>
            <person name="Wu D."/>
            <person name="Bushley K.E."/>
            <person name="Ohm R.A."/>
            <person name="Otillar R."/>
            <person name="Martin J."/>
            <person name="Schackwitz W."/>
            <person name="Grimwood J."/>
            <person name="MohdZainudin N."/>
            <person name="Xue C."/>
            <person name="Wang R."/>
            <person name="Manning V.A."/>
            <person name="Dhillon B."/>
            <person name="Tu Z.J."/>
            <person name="Steffenson B.J."/>
            <person name="Salamov A."/>
            <person name="Sun H."/>
            <person name="Lowry S."/>
            <person name="LaButti K."/>
            <person name="Han J."/>
            <person name="Copeland A."/>
            <person name="Lindquist E."/>
            <person name="Barry K."/>
            <person name="Schmutz J."/>
            <person name="Baker S.E."/>
            <person name="Ciuffetti L.M."/>
            <person name="Grigoriev I.V."/>
            <person name="Zhong S."/>
            <person name="Turgeon B.G."/>
        </authorList>
    </citation>
    <scope>NUCLEOTIDE SEQUENCE [LARGE SCALE GENOMIC DNA]</scope>
    <source>
        <strain evidence="4">28A</strain>
    </source>
</reference>
<dbReference type="InterPro" id="IPR015943">
    <property type="entry name" value="WD40/YVTN_repeat-like_dom_sf"/>
</dbReference>
<dbReference type="GeneID" id="19396286"/>
<proteinExistence type="predicted"/>
<dbReference type="RefSeq" id="XP_008025335.1">
    <property type="nucleotide sequence ID" value="XM_008027144.1"/>
</dbReference>
<keyword evidence="4" id="KW-1185">Reference proteome</keyword>
<dbReference type="SUPFAM" id="SSF82171">
    <property type="entry name" value="DPP6 N-terminal domain-like"/>
    <property type="match status" value="1"/>
</dbReference>
<dbReference type="InterPro" id="IPR055589">
    <property type="entry name" value="DUF7165"/>
</dbReference>
<dbReference type="Proteomes" id="UP000016935">
    <property type="component" value="Unassembled WGS sequence"/>
</dbReference>
<dbReference type="OrthoDB" id="3925024at2759"/>
<evidence type="ECO:0000313" key="4">
    <source>
        <dbReference type="Proteomes" id="UP000016935"/>
    </source>
</evidence>
<protein>
    <recommendedName>
        <fullName evidence="2">DUF7165 domain-containing protein</fullName>
    </recommendedName>
</protein>
<feature type="compositionally biased region" description="Low complexity" evidence="1">
    <location>
        <begin position="686"/>
        <end position="728"/>
    </location>
</feature>
<feature type="compositionally biased region" description="Acidic residues" evidence="1">
    <location>
        <begin position="54"/>
        <end position="63"/>
    </location>
</feature>
<dbReference type="STRING" id="671987.R0KBF5"/>
<feature type="compositionally biased region" description="Basic and acidic residues" evidence="1">
    <location>
        <begin position="1"/>
        <end position="10"/>
    </location>
</feature>
<evidence type="ECO:0000313" key="3">
    <source>
        <dbReference type="EMBL" id="EOA86714.1"/>
    </source>
</evidence>
<feature type="domain" description="DUF7165" evidence="2">
    <location>
        <begin position="103"/>
        <end position="407"/>
    </location>
</feature>